<dbReference type="AlphaFoldDB" id="K7ME06"/>
<evidence type="ECO:0000313" key="7">
    <source>
        <dbReference type="Proteomes" id="UP000008827"/>
    </source>
</evidence>
<dbReference type="InterPro" id="IPR003387">
    <property type="entry name" value="Nodulin"/>
</dbReference>
<comment type="similarity">
    <text evidence="1">Belongs to the nodulin 20 family.</text>
</comment>
<dbReference type="GO" id="GO:0009877">
    <property type="term" value="P:nodulation"/>
    <property type="evidence" value="ECO:0007669"/>
    <property type="project" value="UniProtKB-KW"/>
</dbReference>
<evidence type="ECO:0000256" key="1">
    <source>
        <dbReference type="ARBA" id="ARBA00010119"/>
    </source>
</evidence>
<evidence type="ECO:0000313" key="5">
    <source>
        <dbReference type="EMBL" id="KRH13738.1"/>
    </source>
</evidence>
<dbReference type="Gramene" id="KRH13738">
    <property type="protein sequence ID" value="KRH13738"/>
    <property type="gene ID" value="GLYMA_15G260900"/>
</dbReference>
<feature type="compositionally biased region" description="Pro residues" evidence="4">
    <location>
        <begin position="161"/>
        <end position="174"/>
    </location>
</feature>
<keyword evidence="7" id="KW-1185">Reference proteome</keyword>
<feature type="compositionally biased region" description="Basic residues" evidence="4">
    <location>
        <begin position="177"/>
        <end position="199"/>
    </location>
</feature>
<dbReference type="EnsemblPlants" id="KRH13738">
    <property type="protein sequence ID" value="KRH13738"/>
    <property type="gene ID" value="GLYMA_15G260900"/>
</dbReference>
<evidence type="ECO:0000256" key="2">
    <source>
        <dbReference type="ARBA" id="ARBA00022458"/>
    </source>
</evidence>
<accession>K7ME06</accession>
<gene>
    <name evidence="5" type="ORF">GLYMA_15G260900</name>
</gene>
<reference evidence="5" key="3">
    <citation type="submission" date="2018-07" db="EMBL/GenBank/DDBJ databases">
        <title>WGS assembly of Glycine max.</title>
        <authorList>
            <person name="Schmutz J."/>
            <person name="Cannon S."/>
            <person name="Schlueter J."/>
            <person name="Ma J."/>
            <person name="Mitros T."/>
            <person name="Nelson W."/>
            <person name="Hyten D."/>
            <person name="Song Q."/>
            <person name="Thelen J."/>
            <person name="Cheng J."/>
            <person name="Xu D."/>
            <person name="Hellsten U."/>
            <person name="May G."/>
            <person name="Yu Y."/>
            <person name="Sakurai T."/>
            <person name="Umezawa T."/>
            <person name="Bhattacharyya M."/>
            <person name="Sandhu D."/>
            <person name="Valliyodan B."/>
            <person name="Lindquist E."/>
            <person name="Peto M."/>
            <person name="Grant D."/>
            <person name="Shu S."/>
            <person name="Goodstein D."/>
            <person name="Barry K."/>
            <person name="Futrell-Griggs M."/>
            <person name="Abernathy B."/>
            <person name="Du J."/>
            <person name="Tian Z."/>
            <person name="Zhu L."/>
            <person name="Gill N."/>
            <person name="Joshi T."/>
            <person name="Libault M."/>
            <person name="Sethuraman A."/>
            <person name="Zhang X."/>
            <person name="Shinozaki K."/>
            <person name="Nguyen H."/>
            <person name="Wing R."/>
            <person name="Cregan P."/>
            <person name="Specht J."/>
            <person name="Grimwood J."/>
            <person name="Rokhsar D."/>
            <person name="Stacey G."/>
            <person name="Shoemaker R."/>
            <person name="Jackson S."/>
        </authorList>
    </citation>
    <scope>NUCLEOTIDE SEQUENCE</scope>
    <source>
        <tissue evidence="5">Callus</tissue>
    </source>
</reference>
<dbReference type="Pfam" id="PF02451">
    <property type="entry name" value="Nodulin"/>
    <property type="match status" value="1"/>
</dbReference>
<dbReference type="EMBL" id="CM000848">
    <property type="protein sequence ID" value="KRH13738.1"/>
    <property type="molecule type" value="Genomic_DNA"/>
</dbReference>
<reference evidence="5 6" key="1">
    <citation type="journal article" date="2010" name="Nature">
        <title>Genome sequence of the palaeopolyploid soybean.</title>
        <authorList>
            <person name="Schmutz J."/>
            <person name="Cannon S.B."/>
            <person name="Schlueter J."/>
            <person name="Ma J."/>
            <person name="Mitros T."/>
            <person name="Nelson W."/>
            <person name="Hyten D.L."/>
            <person name="Song Q."/>
            <person name="Thelen J.J."/>
            <person name="Cheng J."/>
            <person name="Xu D."/>
            <person name="Hellsten U."/>
            <person name="May G.D."/>
            <person name="Yu Y."/>
            <person name="Sakurai T."/>
            <person name="Umezawa T."/>
            <person name="Bhattacharyya M.K."/>
            <person name="Sandhu D."/>
            <person name="Valliyodan B."/>
            <person name="Lindquist E."/>
            <person name="Peto M."/>
            <person name="Grant D."/>
            <person name="Shu S."/>
            <person name="Goodstein D."/>
            <person name="Barry K."/>
            <person name="Futrell-Griggs M."/>
            <person name="Abernathy B."/>
            <person name="Du J."/>
            <person name="Tian Z."/>
            <person name="Zhu L."/>
            <person name="Gill N."/>
            <person name="Joshi T."/>
            <person name="Libault M."/>
            <person name="Sethuraman A."/>
            <person name="Zhang X.-C."/>
            <person name="Shinozaki K."/>
            <person name="Nguyen H.T."/>
            <person name="Wing R.A."/>
            <person name="Cregan P."/>
            <person name="Specht J."/>
            <person name="Grimwood J."/>
            <person name="Rokhsar D."/>
            <person name="Stacey G."/>
            <person name="Shoemaker R.C."/>
            <person name="Jackson S.A."/>
        </authorList>
    </citation>
    <scope>NUCLEOTIDE SEQUENCE [LARGE SCALE GENOMIC DNA]</scope>
    <source>
        <strain evidence="6">cv. Williams 82</strain>
        <tissue evidence="5">Callus</tissue>
    </source>
</reference>
<name>K7ME06_SOYBN</name>
<keyword evidence="3" id="KW-0732">Signal</keyword>
<dbReference type="InParanoid" id="K7ME06"/>
<dbReference type="Proteomes" id="UP000008827">
    <property type="component" value="Chromosome 15"/>
</dbReference>
<dbReference type="HOGENOM" id="CLU_1263464_0_0_1"/>
<evidence type="ECO:0000313" key="6">
    <source>
        <dbReference type="EnsemblPlants" id="KRH13738"/>
    </source>
</evidence>
<protein>
    <submittedName>
        <fullName evidence="5 6">Uncharacterized protein</fullName>
    </submittedName>
</protein>
<proteinExistence type="inferred from homology"/>
<reference evidence="6" key="2">
    <citation type="submission" date="2018-02" db="UniProtKB">
        <authorList>
            <consortium name="EnsemblPlants"/>
        </authorList>
    </citation>
    <scope>IDENTIFICATION</scope>
    <source>
        <strain evidence="6">Williams 82</strain>
    </source>
</reference>
<feature type="region of interest" description="Disordered" evidence="4">
    <location>
        <begin position="161"/>
        <end position="205"/>
    </location>
</feature>
<organism evidence="5">
    <name type="scientific">Glycine max</name>
    <name type="common">Soybean</name>
    <name type="synonym">Glycine hispida</name>
    <dbReference type="NCBI Taxonomy" id="3847"/>
    <lineage>
        <taxon>Eukaryota</taxon>
        <taxon>Viridiplantae</taxon>
        <taxon>Streptophyta</taxon>
        <taxon>Embryophyta</taxon>
        <taxon>Tracheophyta</taxon>
        <taxon>Spermatophyta</taxon>
        <taxon>Magnoliopsida</taxon>
        <taxon>eudicotyledons</taxon>
        <taxon>Gunneridae</taxon>
        <taxon>Pentapetalae</taxon>
        <taxon>rosids</taxon>
        <taxon>fabids</taxon>
        <taxon>Fabales</taxon>
        <taxon>Fabaceae</taxon>
        <taxon>Papilionoideae</taxon>
        <taxon>50 kb inversion clade</taxon>
        <taxon>NPAAA clade</taxon>
        <taxon>indigoferoid/millettioid clade</taxon>
        <taxon>Phaseoleae</taxon>
        <taxon>Glycine</taxon>
        <taxon>Glycine subgen. Soja</taxon>
    </lineage>
</organism>
<evidence type="ECO:0000256" key="3">
    <source>
        <dbReference type="ARBA" id="ARBA00022729"/>
    </source>
</evidence>
<keyword evidence="2" id="KW-0536">Nodulation</keyword>
<sequence>MLNSQPEAYESPIFKNLVKQCTWHVAETCSSGSEEQALHRPNVLALCLLDSMDSCLLEHGAAAPLKTTPTNPRTSQLVKGASIVLIPPIKPAPVIDPIPIPPRRPIGPIGPIGPPIIIPPRPTRPTRPIGPIGPIGPPIIIPPIEPETVTDDGPIIIPPIEPKPIDPKPIPVPPHRTQTHRPQTHTRTPPHRTQTHNHTTHTTQTHRTPYYCIISRNCY</sequence>
<dbReference type="PaxDb" id="3847-GLYMA15G41445.1"/>
<evidence type="ECO:0000256" key="4">
    <source>
        <dbReference type="SAM" id="MobiDB-lite"/>
    </source>
</evidence>